<proteinExistence type="predicted"/>
<dbReference type="InterPro" id="IPR050281">
    <property type="entry name" value="Flavin_monoamine_oxidase"/>
</dbReference>
<reference evidence="3" key="1">
    <citation type="journal article" date="2020" name="Stud. Mycol.">
        <title>101 Dothideomycetes genomes: a test case for predicting lifestyles and emergence of pathogens.</title>
        <authorList>
            <person name="Haridas S."/>
            <person name="Albert R."/>
            <person name="Binder M."/>
            <person name="Bloem J."/>
            <person name="Labutti K."/>
            <person name="Salamov A."/>
            <person name="Andreopoulos B."/>
            <person name="Baker S."/>
            <person name="Barry K."/>
            <person name="Bills G."/>
            <person name="Bluhm B."/>
            <person name="Cannon C."/>
            <person name="Castanera R."/>
            <person name="Culley D."/>
            <person name="Daum C."/>
            <person name="Ezra D."/>
            <person name="Gonzalez J."/>
            <person name="Henrissat B."/>
            <person name="Kuo A."/>
            <person name="Liang C."/>
            <person name="Lipzen A."/>
            <person name="Lutzoni F."/>
            <person name="Magnuson J."/>
            <person name="Mondo S."/>
            <person name="Nolan M."/>
            <person name="Ohm R."/>
            <person name="Pangilinan J."/>
            <person name="Park H.-J."/>
            <person name="Ramirez L."/>
            <person name="Alfaro M."/>
            <person name="Sun H."/>
            <person name="Tritt A."/>
            <person name="Yoshinaga Y."/>
            <person name="Zwiers L.-H."/>
            <person name="Turgeon B."/>
            <person name="Goodwin S."/>
            <person name="Spatafora J."/>
            <person name="Crous P."/>
            <person name="Grigoriev I."/>
        </authorList>
    </citation>
    <scope>NUCLEOTIDE SEQUENCE</scope>
    <source>
        <strain evidence="3">CBS 101060</strain>
    </source>
</reference>
<dbReference type="Proteomes" id="UP000799429">
    <property type="component" value="Unassembled WGS sequence"/>
</dbReference>
<dbReference type="Gene3D" id="1.20.1440.240">
    <property type="match status" value="1"/>
</dbReference>
<dbReference type="OrthoDB" id="7777654at2759"/>
<protein>
    <recommendedName>
        <fullName evidence="2">Amine oxidase domain-containing protein</fullName>
    </recommendedName>
</protein>
<name>A0A9P4S5H9_9PEZI</name>
<evidence type="ECO:0000313" key="4">
    <source>
        <dbReference type="Proteomes" id="UP000799429"/>
    </source>
</evidence>
<dbReference type="Gene3D" id="3.90.660.10">
    <property type="match status" value="1"/>
</dbReference>
<dbReference type="SUPFAM" id="SSF54373">
    <property type="entry name" value="FAD-linked reductases, C-terminal domain"/>
    <property type="match status" value="1"/>
</dbReference>
<dbReference type="GO" id="GO:0009063">
    <property type="term" value="P:amino acid catabolic process"/>
    <property type="evidence" value="ECO:0007669"/>
    <property type="project" value="TreeGrafter"/>
</dbReference>
<dbReference type="AlphaFoldDB" id="A0A9P4S5H9"/>
<dbReference type="PANTHER" id="PTHR10742">
    <property type="entry name" value="FLAVIN MONOAMINE OXIDASE"/>
    <property type="match status" value="1"/>
</dbReference>
<evidence type="ECO:0000313" key="3">
    <source>
        <dbReference type="EMBL" id="KAF2836389.1"/>
    </source>
</evidence>
<evidence type="ECO:0000259" key="2">
    <source>
        <dbReference type="Pfam" id="PF01593"/>
    </source>
</evidence>
<dbReference type="InterPro" id="IPR036188">
    <property type="entry name" value="FAD/NAD-bd_sf"/>
</dbReference>
<dbReference type="InterPro" id="IPR002937">
    <property type="entry name" value="Amino_oxidase"/>
</dbReference>
<feature type="region of interest" description="Disordered" evidence="1">
    <location>
        <begin position="280"/>
        <end position="309"/>
    </location>
</feature>
<dbReference type="SUPFAM" id="SSF51905">
    <property type="entry name" value="FAD/NAD(P)-binding domain"/>
    <property type="match status" value="1"/>
</dbReference>
<accession>A0A9P4S5H9</accession>
<sequence>MFKVAAQLTAGRSFRQTSTVNFKGPFSVEANSAHNVHIEYTGPLDGELSIHYGPCEMDRVEATHHCLGRTHVGGHPLARRHADYAENRPTRFVWLTPESMPDAYCLHAFSEDVPVGVSEPIMVTKRQNRRGAAFADIADAMGPWFDGVEYLRQKEPDDVFVAQVKSKKFGIIGGGMSGLMTSHLLESVGIHDWTILESSGRVGGRVHTSYLNGTAPEDYQYQEMGPMRFPVSIEYAGTNESLEIQDHKMVFQLADTLNAIHGIGSDLAVKFIPWIQSNPNVPGATSKRRPDGTVPSRGEIADDPQLQDDPTLSYSNATEVAAASEIVEDFIDLSEEKIRLTATNIFQAHKQAIEDGLFDFSESEYLRFIMHRTLNISDQAASLADVGPMWFYDSVYFSATTWRTIDKGLSSLPRAFEPLVLPRTKLHTRVDGLRWDNTTRQITITHRPTSDPFAPASTSTFDHAIIAVPFTRARLWRLPPYSSLLTRAIQTLNYQPSCKLALHFSTRFWEHLPSPILGGCGATDIPGLGSICYPSYTLNATGPGVLLASYSSGTPARSLSSMTEAEHLAWALRAVAEIHGPVAMDSYTGNYDRVCWELDPHEGGAWAAPLAGQQHLFLPAYWQTEFGTVFVGEHTSFTHAWIFSALESAVRGTAQLLLDLGLVDEARGVTREWMARWVSV</sequence>
<dbReference type="GO" id="GO:0001716">
    <property type="term" value="F:L-amino-acid oxidase activity"/>
    <property type="evidence" value="ECO:0007669"/>
    <property type="project" value="TreeGrafter"/>
</dbReference>
<evidence type="ECO:0000256" key="1">
    <source>
        <dbReference type="SAM" id="MobiDB-lite"/>
    </source>
</evidence>
<feature type="domain" description="Amine oxidase" evidence="2">
    <location>
        <begin position="176"/>
        <end position="655"/>
    </location>
</feature>
<comment type="caution">
    <text evidence="3">The sequence shown here is derived from an EMBL/GenBank/DDBJ whole genome shotgun (WGS) entry which is preliminary data.</text>
</comment>
<dbReference type="Pfam" id="PF01593">
    <property type="entry name" value="Amino_oxidase"/>
    <property type="match status" value="1"/>
</dbReference>
<dbReference type="PANTHER" id="PTHR10742:SF382">
    <property type="entry name" value="AMINE OXIDASE DOMAIN-CONTAINING PROTEIN"/>
    <property type="match status" value="1"/>
</dbReference>
<dbReference type="Gene3D" id="3.50.50.60">
    <property type="entry name" value="FAD/NAD(P)-binding domain"/>
    <property type="match status" value="1"/>
</dbReference>
<organism evidence="3 4">
    <name type="scientific">Patellaria atrata CBS 101060</name>
    <dbReference type="NCBI Taxonomy" id="1346257"/>
    <lineage>
        <taxon>Eukaryota</taxon>
        <taxon>Fungi</taxon>
        <taxon>Dikarya</taxon>
        <taxon>Ascomycota</taxon>
        <taxon>Pezizomycotina</taxon>
        <taxon>Dothideomycetes</taxon>
        <taxon>Dothideomycetes incertae sedis</taxon>
        <taxon>Patellariales</taxon>
        <taxon>Patellariaceae</taxon>
        <taxon>Patellaria</taxon>
    </lineage>
</organism>
<keyword evidence="4" id="KW-1185">Reference proteome</keyword>
<dbReference type="EMBL" id="MU006104">
    <property type="protein sequence ID" value="KAF2836389.1"/>
    <property type="molecule type" value="Genomic_DNA"/>
</dbReference>
<gene>
    <name evidence="3" type="ORF">M501DRAFT_1007495</name>
</gene>